<sequence length="1095" mass="123999">MPEERALRTPGNATARRTSTDVGANAAAVAQQNAEIQVGTIVLKPGRGNSKGTKGQVIRNDLVDVFTILFEDGDTSENDSRELLDVLFQASADDPESFGQTFKEVKRKPVVGDRISKNFDGKFFRGQLTAVKQERVYWVKWNDKKLEDFDSESIRDLVQSSDPRGVLLEVMDMDPHTRVCTCRWKDKDDLTYEPAESLPRARVFDFELKQKHASQPKQTYPEHPHLPAQKAKWRVSKHAAYLAQAAPKHNARIVPDEKEAKEERKGWTATPSVPITLPVYVPGKTRTQDGEPGYIHLQGKDAEYFQFEKLYVPDSVYEYVADQATLYAKQEIRKRLEKGLKITNVQYYFLSLGDTVLGRSMSHIVKWDLLSEAERKLRLSFWINCLDDDSVKFTKEHIIAWRVCTLIMYGVHGIKYCWRLCWSDNPIAEIPFLKSLCSRDLFECVQRYVHFEDNSTNENIEDCSWKYRTVSDLLKTLLLANKQIPQDYDIDEGTLDTASKKVPNATRKRHKPSENMGVTINKLCDREGYCYTWEEEHSEGDNSTAGIWRRLTQPLIDDGYKGLIGTVDSRFLSLDIVEELKLKADFRTCSTLDASRVGMPSAEINALDTNLTWGEYSFLYKNGCQISCWADHNVVHILQNAFPTEWVGHVTRTDMQCKGSQVWMEVPYAVQHYNSEYLGTDTNNQRMKNNSSTKGRRYRRHPTKHFLFAANMNSNGGHLQCQAECEKHSSKIPSKSEYLMAVCLGYKKQLSVSGVNFGKYEVSDLEQCEVSDLEEYEEDGSEDKEGSDPRACETGEDTADELRLTQPVSIASEKRSRVSTVEAARCVYCDLSVRVTIQSKTCSECGTCYHDICAGQPECPKCRPKPGMTPLPRVTTAETAPRAPKKRRSSSTFSGGEQEADMATSADECLAVGDANIPRIDGHFPEKFVTKGFGVRDCCVCRRVHKRRSQCSWICQKCADSKPRKVGCYMHLECFKEHPVHADLLNKAALPLASDIDIAEDARLEVPEASDTAPEHSQLARRKLQRVNGLLVKVGEHELKLCFVDSRTCYHCIDGGRKQVQTACVKCIEEKRPRSIMCSDCFVKAHANELAEALS</sequence>
<dbReference type="EMBL" id="LGRX02018383">
    <property type="protein sequence ID" value="KAK3259896.1"/>
    <property type="molecule type" value="Genomic_DNA"/>
</dbReference>
<dbReference type="PANTHER" id="PTHR46599">
    <property type="entry name" value="PIGGYBAC TRANSPOSABLE ELEMENT-DERIVED PROTEIN 4"/>
    <property type="match status" value="1"/>
</dbReference>
<reference evidence="3 4" key="1">
    <citation type="journal article" date="2015" name="Genome Biol. Evol.">
        <title>Comparative Genomics of a Bacterivorous Green Alga Reveals Evolutionary Causalities and Consequences of Phago-Mixotrophic Mode of Nutrition.</title>
        <authorList>
            <person name="Burns J.A."/>
            <person name="Paasch A."/>
            <person name="Narechania A."/>
            <person name="Kim E."/>
        </authorList>
    </citation>
    <scope>NUCLEOTIDE SEQUENCE [LARGE SCALE GENOMIC DNA]</scope>
    <source>
        <strain evidence="3 4">PLY_AMNH</strain>
    </source>
</reference>
<dbReference type="Pfam" id="PF13843">
    <property type="entry name" value="DDE_Tnp_1_7"/>
    <property type="match status" value="1"/>
</dbReference>
<gene>
    <name evidence="3" type="ORF">CYMTET_31125</name>
</gene>
<accession>A0AAE0FIY3</accession>
<protein>
    <recommendedName>
        <fullName evidence="2">PiggyBac transposable element-derived protein domain-containing protein</fullName>
    </recommendedName>
</protein>
<comment type="caution">
    <text evidence="3">The sequence shown here is derived from an EMBL/GenBank/DDBJ whole genome shotgun (WGS) entry which is preliminary data.</text>
</comment>
<organism evidence="3 4">
    <name type="scientific">Cymbomonas tetramitiformis</name>
    <dbReference type="NCBI Taxonomy" id="36881"/>
    <lineage>
        <taxon>Eukaryota</taxon>
        <taxon>Viridiplantae</taxon>
        <taxon>Chlorophyta</taxon>
        <taxon>Pyramimonadophyceae</taxon>
        <taxon>Pyramimonadales</taxon>
        <taxon>Pyramimonadaceae</taxon>
        <taxon>Cymbomonas</taxon>
    </lineage>
</organism>
<feature type="region of interest" description="Disordered" evidence="1">
    <location>
        <begin position="870"/>
        <end position="900"/>
    </location>
</feature>
<feature type="region of interest" description="Disordered" evidence="1">
    <location>
        <begin position="1"/>
        <end position="20"/>
    </location>
</feature>
<dbReference type="InterPro" id="IPR029526">
    <property type="entry name" value="PGBD"/>
</dbReference>
<dbReference type="PANTHER" id="PTHR46599:SF3">
    <property type="entry name" value="PIGGYBAC TRANSPOSABLE ELEMENT-DERIVED PROTEIN 4"/>
    <property type="match status" value="1"/>
</dbReference>
<feature type="domain" description="PiggyBac transposable element-derived protein" evidence="2">
    <location>
        <begin position="419"/>
        <end position="711"/>
    </location>
</feature>
<evidence type="ECO:0000259" key="2">
    <source>
        <dbReference type="Pfam" id="PF13843"/>
    </source>
</evidence>
<evidence type="ECO:0000256" key="1">
    <source>
        <dbReference type="SAM" id="MobiDB-lite"/>
    </source>
</evidence>
<feature type="compositionally biased region" description="Basic and acidic residues" evidence="1">
    <location>
        <begin position="783"/>
        <end position="793"/>
    </location>
</feature>
<name>A0AAE0FIY3_9CHLO</name>
<dbReference type="Proteomes" id="UP001190700">
    <property type="component" value="Unassembled WGS sequence"/>
</dbReference>
<feature type="compositionally biased region" description="Acidic residues" evidence="1">
    <location>
        <begin position="773"/>
        <end position="782"/>
    </location>
</feature>
<evidence type="ECO:0000313" key="4">
    <source>
        <dbReference type="Proteomes" id="UP001190700"/>
    </source>
</evidence>
<evidence type="ECO:0000313" key="3">
    <source>
        <dbReference type="EMBL" id="KAK3259896.1"/>
    </source>
</evidence>
<feature type="compositionally biased region" description="Polar residues" evidence="1">
    <location>
        <begin position="11"/>
        <end position="20"/>
    </location>
</feature>
<feature type="region of interest" description="Disordered" evidence="1">
    <location>
        <begin position="773"/>
        <end position="799"/>
    </location>
</feature>
<proteinExistence type="predicted"/>
<keyword evidence="4" id="KW-1185">Reference proteome</keyword>
<dbReference type="AlphaFoldDB" id="A0AAE0FIY3"/>